<evidence type="ECO:0000256" key="4">
    <source>
        <dbReference type="ARBA" id="ARBA00022496"/>
    </source>
</evidence>
<keyword evidence="3 11" id="KW-1134">Transmembrane beta strand</keyword>
<gene>
    <name evidence="16" type="ORF">F0M18_08375</name>
</gene>
<accession>A0A5B0X058</accession>
<keyword evidence="17" id="KW-1185">Reference proteome</keyword>
<evidence type="ECO:0000256" key="8">
    <source>
        <dbReference type="ARBA" id="ARBA00023077"/>
    </source>
</evidence>
<keyword evidence="8 12" id="KW-0798">TonB box</keyword>
<keyword evidence="5 11" id="KW-0812">Transmembrane</keyword>
<sequence length="778" mass="85821">MKYAKSPLALAIGYLCASSVASPSLAQPMLEEVIVTAQKRVESLQDVPISIAAVSGDNIERAGITDLEELSFTMPNITITQEQISDRINIRGIASGGNQGFDQSVGLFSNGVYLARGTQFRSAFLDVGMVEILRGPQATLFGKNTIAGAVNITPRRPDYDLNGEIRGRYEAEYGGWSTSGHVTGGLTDTLAARVAVKYKEDNGWVDNELINRDEPEAEATNYRVSFLWEPSADWSINLSHEDYSLEKDGKGWEVLGAEVIERGTGEVLDPNGCSALGLIECKGDYVTHATNVAAEGDLSNYTEEEWSEVDTDLTALNIEYQWGEYTVNSVTGWANSEVNELNPSAATPIPQANTVQEEDFESFSQELRITSPTGSTIEWLAGLYYEESDYDLTEQINVNDYYLLGPFATGSLGTFLGYNPKVVQDFEQEAETWAVFGQATWNISDTFRATLGLRYSEEEKEAAQTYVTDLPRPFDLAFGAENHEIPTQKYEQDDWSPSLNLQWDINQDIMLYASGSIGYKSGGFDARISNDGIVDGQIDQEALEEKFEFDQEKATTYELGFKSVWLDGSAELNGALFYTEYEDLQFSIFDGGLAFQVDNAAGVDLTGFEFEGRWQLSDNLYLSGGGAWLDFEYTDFEDGPCDIYQQTAQGGSLVGCTTDRTGDVGPNTPEFSFNATLDWRRAISANLELQLGGTAVYEDSFYVAPDLDPLLEQDAYTKLNLRAGLNSLNGNWSIAIIANNVTDEETFHYGTDVPLLAGARFGRLDAPRTITFEGVYRF</sequence>
<dbReference type="PANTHER" id="PTHR32552:SF81">
    <property type="entry name" value="TONB-DEPENDENT OUTER MEMBRANE RECEPTOR"/>
    <property type="match status" value="1"/>
</dbReference>
<dbReference type="InterPro" id="IPR000531">
    <property type="entry name" value="Beta-barrel_TonB"/>
</dbReference>
<evidence type="ECO:0000256" key="12">
    <source>
        <dbReference type="RuleBase" id="RU003357"/>
    </source>
</evidence>
<feature type="chain" id="PRO_5023037805" evidence="13">
    <location>
        <begin position="27"/>
        <end position="778"/>
    </location>
</feature>
<comment type="subcellular location">
    <subcellularLocation>
        <location evidence="1 11">Cell outer membrane</location>
        <topology evidence="1 11">Multi-pass membrane protein</topology>
    </subcellularLocation>
</comment>
<evidence type="ECO:0000256" key="7">
    <source>
        <dbReference type="ARBA" id="ARBA00023065"/>
    </source>
</evidence>
<feature type="domain" description="TonB-dependent receptor plug" evidence="15">
    <location>
        <begin position="44"/>
        <end position="149"/>
    </location>
</feature>
<protein>
    <submittedName>
        <fullName evidence="16">TonB-dependent receptor</fullName>
    </submittedName>
</protein>
<keyword evidence="16" id="KW-0675">Receptor</keyword>
<dbReference type="RefSeq" id="WP_149610949.1">
    <property type="nucleotide sequence ID" value="NZ_VTUX01000003.1"/>
</dbReference>
<dbReference type="SUPFAM" id="SSF56935">
    <property type="entry name" value="Porins"/>
    <property type="match status" value="1"/>
</dbReference>
<reference evidence="16 17" key="1">
    <citation type="submission" date="2019-09" db="EMBL/GenBank/DDBJ databases">
        <authorList>
            <person name="Chen X.-Y."/>
        </authorList>
    </citation>
    <scope>NUCLEOTIDE SEQUENCE [LARGE SCALE GENOMIC DNA]</scope>
    <source>
        <strain evidence="16 17">NY5</strain>
    </source>
</reference>
<keyword evidence="2 11" id="KW-0813">Transport</keyword>
<dbReference type="Gene3D" id="2.40.170.20">
    <property type="entry name" value="TonB-dependent receptor, beta-barrel domain"/>
    <property type="match status" value="1"/>
</dbReference>
<evidence type="ECO:0000256" key="6">
    <source>
        <dbReference type="ARBA" id="ARBA00023004"/>
    </source>
</evidence>
<feature type="domain" description="TonB-dependent receptor-like beta-barrel" evidence="14">
    <location>
        <begin position="295"/>
        <end position="741"/>
    </location>
</feature>
<comment type="similarity">
    <text evidence="11 12">Belongs to the TonB-dependent receptor family.</text>
</comment>
<comment type="caution">
    <text evidence="16">The sequence shown here is derived from an EMBL/GenBank/DDBJ whole genome shotgun (WGS) entry which is preliminary data.</text>
</comment>
<dbReference type="Pfam" id="PF07715">
    <property type="entry name" value="Plug"/>
    <property type="match status" value="1"/>
</dbReference>
<keyword evidence="13" id="KW-0732">Signal</keyword>
<evidence type="ECO:0000256" key="10">
    <source>
        <dbReference type="ARBA" id="ARBA00023237"/>
    </source>
</evidence>
<dbReference type="CDD" id="cd01347">
    <property type="entry name" value="ligand_gated_channel"/>
    <property type="match status" value="1"/>
</dbReference>
<evidence type="ECO:0000256" key="2">
    <source>
        <dbReference type="ARBA" id="ARBA00022448"/>
    </source>
</evidence>
<evidence type="ECO:0000259" key="14">
    <source>
        <dbReference type="Pfam" id="PF00593"/>
    </source>
</evidence>
<evidence type="ECO:0000256" key="3">
    <source>
        <dbReference type="ARBA" id="ARBA00022452"/>
    </source>
</evidence>
<evidence type="ECO:0000256" key="11">
    <source>
        <dbReference type="PROSITE-ProRule" id="PRU01360"/>
    </source>
</evidence>
<proteinExistence type="inferred from homology"/>
<dbReference type="Proteomes" id="UP000323708">
    <property type="component" value="Unassembled WGS sequence"/>
</dbReference>
<evidence type="ECO:0000313" key="17">
    <source>
        <dbReference type="Proteomes" id="UP000323708"/>
    </source>
</evidence>
<dbReference type="PANTHER" id="PTHR32552">
    <property type="entry name" value="FERRICHROME IRON RECEPTOR-RELATED"/>
    <property type="match status" value="1"/>
</dbReference>
<evidence type="ECO:0000256" key="9">
    <source>
        <dbReference type="ARBA" id="ARBA00023136"/>
    </source>
</evidence>
<dbReference type="Pfam" id="PF00593">
    <property type="entry name" value="TonB_dep_Rec_b-barrel"/>
    <property type="match status" value="1"/>
</dbReference>
<organism evidence="16 17">
    <name type="scientific">Pseudohalioglobus sediminis</name>
    <dbReference type="NCBI Taxonomy" id="2606449"/>
    <lineage>
        <taxon>Bacteria</taxon>
        <taxon>Pseudomonadati</taxon>
        <taxon>Pseudomonadota</taxon>
        <taxon>Gammaproteobacteria</taxon>
        <taxon>Cellvibrionales</taxon>
        <taxon>Halieaceae</taxon>
        <taxon>Pseudohalioglobus</taxon>
    </lineage>
</organism>
<evidence type="ECO:0000256" key="5">
    <source>
        <dbReference type="ARBA" id="ARBA00022692"/>
    </source>
</evidence>
<evidence type="ECO:0000256" key="13">
    <source>
        <dbReference type="SAM" id="SignalP"/>
    </source>
</evidence>
<dbReference type="PROSITE" id="PS52016">
    <property type="entry name" value="TONB_DEPENDENT_REC_3"/>
    <property type="match status" value="1"/>
</dbReference>
<dbReference type="InterPro" id="IPR036942">
    <property type="entry name" value="Beta-barrel_TonB_sf"/>
</dbReference>
<dbReference type="InterPro" id="IPR039426">
    <property type="entry name" value="TonB-dep_rcpt-like"/>
</dbReference>
<feature type="signal peptide" evidence="13">
    <location>
        <begin position="1"/>
        <end position="26"/>
    </location>
</feature>
<keyword evidence="9 11" id="KW-0472">Membrane</keyword>
<evidence type="ECO:0000256" key="1">
    <source>
        <dbReference type="ARBA" id="ARBA00004571"/>
    </source>
</evidence>
<dbReference type="AlphaFoldDB" id="A0A5B0X058"/>
<keyword evidence="7" id="KW-0406">Ion transport</keyword>
<keyword evidence="6" id="KW-0408">Iron</keyword>
<dbReference type="InterPro" id="IPR012910">
    <property type="entry name" value="Plug_dom"/>
</dbReference>
<name>A0A5B0X058_9GAMM</name>
<dbReference type="GO" id="GO:0006826">
    <property type="term" value="P:iron ion transport"/>
    <property type="evidence" value="ECO:0007669"/>
    <property type="project" value="UniProtKB-KW"/>
</dbReference>
<keyword evidence="10 11" id="KW-0998">Cell outer membrane</keyword>
<evidence type="ECO:0000259" key="15">
    <source>
        <dbReference type="Pfam" id="PF07715"/>
    </source>
</evidence>
<evidence type="ECO:0000313" key="16">
    <source>
        <dbReference type="EMBL" id="KAA1192666.1"/>
    </source>
</evidence>
<dbReference type="EMBL" id="VTUX01000003">
    <property type="protein sequence ID" value="KAA1192666.1"/>
    <property type="molecule type" value="Genomic_DNA"/>
</dbReference>
<keyword evidence="4" id="KW-0410">Iron transport</keyword>
<dbReference type="GO" id="GO:0009279">
    <property type="term" value="C:cell outer membrane"/>
    <property type="evidence" value="ECO:0007669"/>
    <property type="project" value="UniProtKB-SubCell"/>
</dbReference>